<dbReference type="SMART" id="SM00388">
    <property type="entry name" value="HisKA"/>
    <property type="match status" value="1"/>
</dbReference>
<dbReference type="InterPro" id="IPR004358">
    <property type="entry name" value="Sig_transdc_His_kin-like_C"/>
</dbReference>
<proteinExistence type="predicted"/>
<dbReference type="NCBIfam" id="TIGR00229">
    <property type="entry name" value="sensory_box"/>
    <property type="match status" value="3"/>
</dbReference>
<dbReference type="PANTHER" id="PTHR43304">
    <property type="entry name" value="PHYTOCHROME-LIKE PROTEIN CPH1"/>
    <property type="match status" value="1"/>
</dbReference>
<protein>
    <recommendedName>
        <fullName evidence="2">histidine kinase</fullName>
        <ecNumber evidence="2">2.7.13.3</ecNumber>
    </recommendedName>
</protein>
<dbReference type="CDD" id="cd00082">
    <property type="entry name" value="HisKA"/>
    <property type="match status" value="1"/>
</dbReference>
<dbReference type="InterPro" id="IPR029016">
    <property type="entry name" value="GAF-like_dom_sf"/>
</dbReference>
<evidence type="ECO:0000256" key="2">
    <source>
        <dbReference type="ARBA" id="ARBA00012438"/>
    </source>
</evidence>
<dbReference type="InterPro" id="IPR003018">
    <property type="entry name" value="GAF"/>
</dbReference>
<dbReference type="PROSITE" id="PS50109">
    <property type="entry name" value="HIS_KIN"/>
    <property type="match status" value="1"/>
</dbReference>
<accession>A0ABV4KBC2</accession>
<dbReference type="Gene3D" id="1.10.287.130">
    <property type="match status" value="1"/>
</dbReference>
<dbReference type="PROSITE" id="PS50113">
    <property type="entry name" value="PAC"/>
    <property type="match status" value="3"/>
</dbReference>
<evidence type="ECO:0000256" key="1">
    <source>
        <dbReference type="ARBA" id="ARBA00000085"/>
    </source>
</evidence>
<dbReference type="CDD" id="cd00130">
    <property type="entry name" value="PAS"/>
    <property type="match status" value="4"/>
</dbReference>
<evidence type="ECO:0000313" key="10">
    <source>
        <dbReference type="Proteomes" id="UP001568894"/>
    </source>
</evidence>
<dbReference type="InterPro" id="IPR003594">
    <property type="entry name" value="HATPase_dom"/>
</dbReference>
<feature type="domain" description="Histidine kinase" evidence="6">
    <location>
        <begin position="708"/>
        <end position="915"/>
    </location>
</feature>
<dbReference type="InterPro" id="IPR001610">
    <property type="entry name" value="PAC"/>
</dbReference>
<dbReference type="SMART" id="SM00387">
    <property type="entry name" value="HATPase_c"/>
    <property type="match status" value="1"/>
</dbReference>
<evidence type="ECO:0000256" key="3">
    <source>
        <dbReference type="ARBA" id="ARBA00022553"/>
    </source>
</evidence>
<dbReference type="Pfam" id="PF08447">
    <property type="entry name" value="PAS_3"/>
    <property type="match status" value="2"/>
</dbReference>
<dbReference type="InterPro" id="IPR005467">
    <property type="entry name" value="His_kinase_dom"/>
</dbReference>
<dbReference type="InterPro" id="IPR013655">
    <property type="entry name" value="PAS_fold_3"/>
</dbReference>
<dbReference type="Pfam" id="PF01590">
    <property type="entry name" value="GAF"/>
    <property type="match status" value="1"/>
</dbReference>
<comment type="catalytic activity">
    <reaction evidence="1">
        <text>ATP + protein L-histidine = ADP + protein N-phospho-L-histidine.</text>
        <dbReference type="EC" id="2.7.13.3"/>
    </reaction>
</comment>
<evidence type="ECO:0000313" key="9">
    <source>
        <dbReference type="EMBL" id="MEZ7513799.1"/>
    </source>
</evidence>
<organism evidence="9 10">
    <name type="scientific">Flavobacterium frigidarium</name>
    <dbReference type="NCBI Taxonomy" id="99286"/>
    <lineage>
        <taxon>Bacteria</taxon>
        <taxon>Pseudomonadati</taxon>
        <taxon>Bacteroidota</taxon>
        <taxon>Flavobacteriia</taxon>
        <taxon>Flavobacteriales</taxon>
        <taxon>Flavobacteriaceae</taxon>
        <taxon>Flavobacterium</taxon>
    </lineage>
</organism>
<evidence type="ECO:0000256" key="5">
    <source>
        <dbReference type="ARBA" id="ARBA00022777"/>
    </source>
</evidence>
<gene>
    <name evidence="9" type="ORF">QO192_00740</name>
</gene>
<dbReference type="Gene3D" id="3.30.450.40">
    <property type="match status" value="1"/>
</dbReference>
<evidence type="ECO:0000259" key="7">
    <source>
        <dbReference type="PROSITE" id="PS50112"/>
    </source>
</evidence>
<dbReference type="RefSeq" id="WP_371567233.1">
    <property type="nucleotide sequence ID" value="NZ_JASMRN010000001.1"/>
</dbReference>
<dbReference type="InterPro" id="IPR052162">
    <property type="entry name" value="Sensor_kinase/Photoreceptor"/>
</dbReference>
<dbReference type="PRINTS" id="PR00344">
    <property type="entry name" value="BCTRLSENSOR"/>
</dbReference>
<dbReference type="Pfam" id="PF02518">
    <property type="entry name" value="HATPase_c"/>
    <property type="match status" value="1"/>
</dbReference>
<dbReference type="InterPro" id="IPR000700">
    <property type="entry name" value="PAS-assoc_C"/>
</dbReference>
<dbReference type="InterPro" id="IPR036097">
    <property type="entry name" value="HisK_dim/P_sf"/>
</dbReference>
<sequence length="915" mass="103080">MNKYPKPTNELERIKALKKYAIMDSLPEEEYDAITKLASFICGTPISLVSLLDEERQWFKSTVGIDASETPREISFCQHAIMGDDVYEITNTLEDATFVDNPLVTGDPNIRFYAGAPIKDENGFNLGTLCVIDTVPRELSKQQKESLQLLSNQVVSLLKLRNKNSVLETAQKEFLNFVALSKDLVCIANIDGNFYKVNPAFTAVLGYDVSELEGESFFKFLHPDDHEKTILEVEKLSNGQESISFENRFYCKNGDLVFLSWNSSPDPVTGNLYCIARDMTADKKQQEKLFNLTTDLTAILNSAEFSIIATDIDGTIKQFNKGAEKLLGYEASEVIGLQYPYKFHVDSEVKSNADTLSKEYDLSIENPFETFVYKAKTLKAANSQEWNYVNSNGKAFPVQLSMTAIHSETGETIGYLGIAKDITKEKEAEVNLIRNKLLLDESQRIAKIGSWKYDVRSKELIWSKGHYLIFELEDLPASELNAAYRNRIHPEDLVMLDQLEDNFAKSNEDFKINYRILLPDGRMKYILEIGSAFTDGDQNVIGMQGNIQDVTDIKIAQDKIADKAKEINDIRAALDEAAIVNISDETGVLTYVNDKFCNISQYSETELLGQRLYSNDLGTEASILVRKIWLYIINGKTWKGELQQLAKDGSLYWVETTIVPFIDNTGKPYQYVAISFDITAKKMAETKLTDALINLEKNNKELDQFAYVVSHDLKAPLRAINNLAEWIVEDMPEMPDDVRKNLGLLRGRILRMENLINGVLDYSRIGRTKIEKESIDLNELVGHIVESLVPPDNYKVVISDLPIILNAKILLYQVFSNLISNAVKYNDKELGLISCTYDSLEEFHQFTIADNGPGIEGDYHDKVFGVFQTIEARDKKESTGIGLSIVKKIIDEGGGAIHIDTNEHGGASFIFTVPK</sequence>
<evidence type="ECO:0000259" key="8">
    <source>
        <dbReference type="PROSITE" id="PS50113"/>
    </source>
</evidence>
<reference evidence="9 10" key="1">
    <citation type="submission" date="2023-05" db="EMBL/GenBank/DDBJ databases">
        <title>Adaptations of aquatic viruses from atmosphere-close ecosystems of the Central Arctic Ocean.</title>
        <authorList>
            <person name="Rahlff J."/>
            <person name="Holmfeldt K."/>
        </authorList>
    </citation>
    <scope>NUCLEOTIDE SEQUENCE [LARGE SCALE GENOMIC DNA]</scope>
    <source>
        <strain evidence="9 10">Arc14</strain>
    </source>
</reference>
<feature type="domain" description="PAS" evidence="7">
    <location>
        <begin position="170"/>
        <end position="240"/>
    </location>
</feature>
<feature type="domain" description="PAC" evidence="8">
    <location>
        <begin position="510"/>
        <end position="562"/>
    </location>
</feature>
<dbReference type="Gene3D" id="2.10.70.100">
    <property type="match status" value="1"/>
</dbReference>
<dbReference type="EMBL" id="JASMRN010000001">
    <property type="protein sequence ID" value="MEZ7513799.1"/>
    <property type="molecule type" value="Genomic_DNA"/>
</dbReference>
<keyword evidence="10" id="KW-1185">Reference proteome</keyword>
<dbReference type="SMART" id="SM00086">
    <property type="entry name" value="PAC"/>
    <property type="match status" value="4"/>
</dbReference>
<keyword evidence="5" id="KW-0418">Kinase</keyword>
<dbReference type="PROSITE" id="PS50112">
    <property type="entry name" value="PAS"/>
    <property type="match status" value="2"/>
</dbReference>
<dbReference type="EC" id="2.7.13.3" evidence="2"/>
<dbReference type="SUPFAM" id="SSF47384">
    <property type="entry name" value="Homodimeric domain of signal transducing histidine kinase"/>
    <property type="match status" value="1"/>
</dbReference>
<dbReference type="InterPro" id="IPR003661">
    <property type="entry name" value="HisK_dim/P_dom"/>
</dbReference>
<dbReference type="SUPFAM" id="SSF55781">
    <property type="entry name" value="GAF domain-like"/>
    <property type="match status" value="1"/>
</dbReference>
<keyword evidence="3" id="KW-0597">Phosphoprotein</keyword>
<keyword evidence="4" id="KW-0808">Transferase</keyword>
<evidence type="ECO:0000259" key="6">
    <source>
        <dbReference type="PROSITE" id="PS50109"/>
    </source>
</evidence>
<feature type="domain" description="PAC" evidence="8">
    <location>
        <begin position="638"/>
        <end position="690"/>
    </location>
</feature>
<dbReference type="Pfam" id="PF00512">
    <property type="entry name" value="HisKA"/>
    <property type="match status" value="1"/>
</dbReference>
<dbReference type="Proteomes" id="UP001568894">
    <property type="component" value="Unassembled WGS sequence"/>
</dbReference>
<dbReference type="InterPro" id="IPR035965">
    <property type="entry name" value="PAS-like_dom_sf"/>
</dbReference>
<feature type="domain" description="PAC" evidence="8">
    <location>
        <begin position="382"/>
        <end position="434"/>
    </location>
</feature>
<dbReference type="SUPFAM" id="SSF55785">
    <property type="entry name" value="PYP-like sensor domain (PAS domain)"/>
    <property type="match status" value="4"/>
</dbReference>
<dbReference type="SUPFAM" id="SSF55874">
    <property type="entry name" value="ATPase domain of HSP90 chaperone/DNA topoisomerase II/histidine kinase"/>
    <property type="match status" value="1"/>
</dbReference>
<dbReference type="PANTHER" id="PTHR43304:SF1">
    <property type="entry name" value="PAC DOMAIN-CONTAINING PROTEIN"/>
    <property type="match status" value="1"/>
</dbReference>
<evidence type="ECO:0000256" key="4">
    <source>
        <dbReference type="ARBA" id="ARBA00022679"/>
    </source>
</evidence>
<dbReference type="Gene3D" id="3.30.450.20">
    <property type="entry name" value="PAS domain"/>
    <property type="match status" value="4"/>
</dbReference>
<dbReference type="InterPro" id="IPR000014">
    <property type="entry name" value="PAS"/>
</dbReference>
<name>A0ABV4KBC2_9FLAO</name>
<dbReference type="InterPro" id="IPR036890">
    <property type="entry name" value="HATPase_C_sf"/>
</dbReference>
<comment type="caution">
    <text evidence="9">The sequence shown here is derived from an EMBL/GenBank/DDBJ whole genome shotgun (WGS) entry which is preliminary data.</text>
</comment>
<dbReference type="SMART" id="SM00091">
    <property type="entry name" value="PAS"/>
    <property type="match status" value="3"/>
</dbReference>
<dbReference type="Pfam" id="PF13426">
    <property type="entry name" value="PAS_9"/>
    <property type="match status" value="2"/>
</dbReference>
<feature type="domain" description="PAS" evidence="7">
    <location>
        <begin position="292"/>
        <end position="336"/>
    </location>
</feature>
<dbReference type="Gene3D" id="3.30.565.10">
    <property type="entry name" value="Histidine kinase-like ATPase, C-terminal domain"/>
    <property type="match status" value="1"/>
</dbReference>